<protein>
    <submittedName>
        <fullName evidence="1">Uncharacterized protein</fullName>
    </submittedName>
</protein>
<gene>
    <name evidence="1" type="ORF">F9C07_3632</name>
</gene>
<dbReference type="Proteomes" id="UP000596276">
    <property type="component" value="Chromosome 4"/>
</dbReference>
<name>A0A7U2MU59_ASPFN</name>
<keyword evidence="2" id="KW-1185">Reference proteome</keyword>
<dbReference type="VEuPathDB" id="FungiDB:F9C07_3632"/>
<accession>A0A7U2MU59</accession>
<proteinExistence type="predicted"/>
<dbReference type="AlphaFoldDB" id="A0A7U2MU59"/>
<evidence type="ECO:0000313" key="1">
    <source>
        <dbReference type="EMBL" id="QRD89835.1"/>
    </source>
</evidence>
<evidence type="ECO:0000313" key="2">
    <source>
        <dbReference type="Proteomes" id="UP000596276"/>
    </source>
</evidence>
<sequence>MQPTNGRDALGSRYALHSWPSGGCSSSSHEDTLTELARGFTDALGLTGVAHLSYTCLGVPPIAEGGSTTVGSLSVGAAKMSCSTTGSDSMTSVASRLIWVFGIIWGSSIELDSGEAEGNRLEYRQRGG</sequence>
<organism evidence="1 2">
    <name type="scientific">Aspergillus flavus (strain ATCC 200026 / FGSC A1120 / IAM 13836 / NRRL 3357 / JCM 12722 / SRRC 167)</name>
    <dbReference type="NCBI Taxonomy" id="332952"/>
    <lineage>
        <taxon>Eukaryota</taxon>
        <taxon>Fungi</taxon>
        <taxon>Dikarya</taxon>
        <taxon>Ascomycota</taxon>
        <taxon>Pezizomycotina</taxon>
        <taxon>Eurotiomycetes</taxon>
        <taxon>Eurotiomycetidae</taxon>
        <taxon>Eurotiales</taxon>
        <taxon>Aspergillaceae</taxon>
        <taxon>Aspergillus</taxon>
        <taxon>Aspergillus subgen. Circumdati</taxon>
    </lineage>
</organism>
<reference evidence="2" key="1">
    <citation type="journal article" date="2021" name="G3 (Bethesda)">
        <title>Chromosome assembled and annotated genome sequence of Aspergillus flavus NRRL 3357.</title>
        <authorList>
            <person name="Skerker J.M."/>
            <person name="Pianalto K.M."/>
            <person name="Mondo S.J."/>
            <person name="Yang K."/>
            <person name="Arkin A.P."/>
            <person name="Keller N.P."/>
            <person name="Grigoriev I.V."/>
            <person name="Louise Glass N.L."/>
        </authorList>
    </citation>
    <scope>NUCLEOTIDE SEQUENCE [LARGE SCALE GENOMIC DNA]</scope>
    <source>
        <strain evidence="2">ATCC 200026 / FGSC A1120 / IAM 13836 / NRRL 3357 / JCM 12722 / SRRC 167</strain>
    </source>
</reference>
<dbReference type="EMBL" id="CP044618">
    <property type="protein sequence ID" value="QRD89835.1"/>
    <property type="molecule type" value="Genomic_DNA"/>
</dbReference>